<evidence type="ECO:0000313" key="1">
    <source>
        <dbReference type="EMBL" id="CCC58066.1"/>
    </source>
</evidence>
<organism evidence="1 2">
    <name type="scientific">Caloramator australicus RC3</name>
    <dbReference type="NCBI Taxonomy" id="857293"/>
    <lineage>
        <taxon>Bacteria</taxon>
        <taxon>Bacillati</taxon>
        <taxon>Bacillota</taxon>
        <taxon>Clostridia</taxon>
        <taxon>Eubacteriales</taxon>
        <taxon>Clostridiaceae</taxon>
        <taxon>Caloramator</taxon>
    </lineage>
</organism>
<reference evidence="1 2" key="1">
    <citation type="journal article" date="2011" name="J. Bacteriol.">
        <title>Draft genome sequence of Caloramator australicus strain RC3T, a thermoanaerobe from the Great Artesian Basin of Australia.</title>
        <authorList>
            <person name="Ogg C.D."/>
            <person name="Patel B.K.C."/>
        </authorList>
    </citation>
    <scope>NUCLEOTIDE SEQUENCE [LARGE SCALE GENOMIC DNA]</scope>
    <source>
        <strain evidence="1 2">RC3</strain>
    </source>
</reference>
<dbReference type="Gene3D" id="3.40.50.150">
    <property type="entry name" value="Vaccinia Virus protein VP39"/>
    <property type="match status" value="1"/>
</dbReference>
<evidence type="ECO:0000313" key="2">
    <source>
        <dbReference type="Proteomes" id="UP000007652"/>
    </source>
</evidence>
<dbReference type="EMBL" id="CAKP01000019">
    <property type="protein sequence ID" value="CCC58066.1"/>
    <property type="molecule type" value="Genomic_DNA"/>
</dbReference>
<accession>G0V4M6</accession>
<comment type="caution">
    <text evidence="1">The sequence shown here is derived from an EMBL/GenBank/DDBJ whole genome shotgun (WGS) entry which is preliminary data.</text>
</comment>
<dbReference type="RefSeq" id="WP_008907784.1">
    <property type="nucleotide sequence ID" value="NZ_CAKP01000019.1"/>
</dbReference>
<sequence>MGDKQYLIDISRKEFKGDILDISYEGANLIIQNVNEEYEKDFKTVKDINAELGKFDTVLFFLSINKYGRKNLKRLLNNLKNNLNDEARIMIWDINYRRISPFDTLKIKVIKKNNKIETLSETFRFKIFSLNSKYVEKILFKNGYKILKLEDDGILYYIEATYGG</sequence>
<dbReference type="OrthoDB" id="1954457at2"/>
<dbReference type="Proteomes" id="UP000007652">
    <property type="component" value="Unassembled WGS sequence"/>
</dbReference>
<dbReference type="InterPro" id="IPR029063">
    <property type="entry name" value="SAM-dependent_MTases_sf"/>
</dbReference>
<keyword evidence="2" id="KW-1185">Reference proteome</keyword>
<name>G0V4M6_9CLOT</name>
<protein>
    <submittedName>
        <fullName evidence="1">Uncharacterized protein</fullName>
    </submittedName>
</protein>
<dbReference type="SUPFAM" id="SSF53335">
    <property type="entry name" value="S-adenosyl-L-methionine-dependent methyltransferases"/>
    <property type="match status" value="1"/>
</dbReference>
<dbReference type="AlphaFoldDB" id="G0V4M6"/>
<proteinExistence type="predicted"/>
<dbReference type="STRING" id="857293.CAAU_0417"/>
<gene>
    <name evidence="1" type="ORF">CAAU_0417</name>
</gene>